<dbReference type="PROSITE" id="PS51318">
    <property type="entry name" value="TAT"/>
    <property type="match status" value="1"/>
</dbReference>
<dbReference type="InterPro" id="IPR006311">
    <property type="entry name" value="TAT_signal"/>
</dbReference>
<organism evidence="9 10">
    <name type="scientific">Shewanella bicestrii</name>
    <dbReference type="NCBI Taxonomy" id="2018305"/>
    <lineage>
        <taxon>Bacteria</taxon>
        <taxon>Pseudomonadati</taxon>
        <taxon>Pseudomonadota</taxon>
        <taxon>Gammaproteobacteria</taxon>
        <taxon>Alteromonadales</taxon>
        <taxon>Shewanellaceae</taxon>
        <taxon>Shewanella</taxon>
    </lineage>
</organism>
<dbReference type="GO" id="GO:0000166">
    <property type="term" value="F:nucleotide binding"/>
    <property type="evidence" value="ECO:0007669"/>
    <property type="project" value="InterPro"/>
</dbReference>
<name>A0A220UP85_9GAMM</name>
<evidence type="ECO:0000313" key="10">
    <source>
        <dbReference type="Proteomes" id="UP000198367"/>
    </source>
</evidence>
<dbReference type="Proteomes" id="UP000198367">
    <property type="component" value="Chromosome"/>
</dbReference>
<dbReference type="InterPro" id="IPR000683">
    <property type="entry name" value="Gfo/Idh/MocA-like_OxRdtase_N"/>
</dbReference>
<dbReference type="InterPro" id="IPR036291">
    <property type="entry name" value="NAD(P)-bd_dom_sf"/>
</dbReference>
<evidence type="ECO:0000256" key="1">
    <source>
        <dbReference type="ARBA" id="ARBA00001911"/>
    </source>
</evidence>
<gene>
    <name evidence="9" type="ORF">CF168_13630</name>
</gene>
<comment type="cofactor">
    <cofactor evidence="1">
        <name>NAD(+)</name>
        <dbReference type="ChEBI" id="CHEBI:57540"/>
    </cofactor>
</comment>
<evidence type="ECO:0000256" key="6">
    <source>
        <dbReference type="ARBA" id="ARBA00023295"/>
    </source>
</evidence>
<proteinExistence type="inferred from homology"/>
<keyword evidence="6" id="KW-0326">Glycosidase</keyword>
<sequence>MHNIHRRHFLKAAGAVTAGLVTANIALNANASSVAPKPRVGKSVIGLIAPKMELVRVGFIGVGERGFSHVEQFCHLEGVELKAICDTHQAVIDRAVEHIVKQNRPKPAVYTGNDLSYRELLNRDDIDIVIISTPWEWHAPMAIDTMESGKHAFVEVPLALTVEECWQLVDTAERTQKNCMMMENVNYGREELMVLNMVRQGVFGELLHGEAAYIHELRWQMKEIDHKTGSWRTYWHTKRNGNLYPTHGLGPISQYMNINRGDRFDYLTSMSSPALGRALYAKREFPADHERNQLKYINGDMSTSLIKTVKGRTIMVQHDTTTPRPYSRHNLIQGTNGVFAGFPNRIAVEHGGFGKSYHEWDMDMQKWYDKYDHPLWQRIGKEAEINGGHGGMDFVMLWRMVYCLRNGEALDQDVYDGAAWSVVNILSEQSLNNRSNSVNFPDFTRGAWEHATPLGIVGA</sequence>
<dbReference type="Gene3D" id="3.40.50.720">
    <property type="entry name" value="NAD(P)-binding Rossmann-like Domain"/>
    <property type="match status" value="1"/>
</dbReference>
<keyword evidence="4 9" id="KW-0378">Hydrolase</keyword>
<dbReference type="Pfam" id="PF10518">
    <property type="entry name" value="TAT_signal"/>
    <property type="match status" value="1"/>
</dbReference>
<dbReference type="SMR" id="A0A220UP85"/>
<dbReference type="Pfam" id="PF01408">
    <property type="entry name" value="GFO_IDH_MocA"/>
    <property type="match status" value="1"/>
</dbReference>
<dbReference type="NCBIfam" id="TIGR01409">
    <property type="entry name" value="TAT_signal_seq"/>
    <property type="match status" value="1"/>
</dbReference>
<dbReference type="PANTHER" id="PTHR43818:SF1">
    <property type="entry name" value="GLYCOSYL HYDROLASE FAMILY 109 PROTEIN"/>
    <property type="match status" value="1"/>
</dbReference>
<dbReference type="InterPro" id="IPR050463">
    <property type="entry name" value="Gfo/Idh/MocA_oxidrdct_glycsds"/>
</dbReference>
<keyword evidence="5" id="KW-0520">NAD</keyword>
<accession>A0A220UP85</accession>
<dbReference type="InterPro" id="IPR019546">
    <property type="entry name" value="TAT_signal_bac_arc"/>
</dbReference>
<comment type="similarity">
    <text evidence="2">Belongs to the Gfo/Idh/MocA family. Glycosyl hydrolase 109 subfamily.</text>
</comment>
<evidence type="ECO:0000259" key="7">
    <source>
        <dbReference type="Pfam" id="PF01408"/>
    </source>
</evidence>
<dbReference type="InterPro" id="IPR049303">
    <property type="entry name" value="Glyco_hydro_109_C"/>
</dbReference>
<dbReference type="SUPFAM" id="SSF51735">
    <property type="entry name" value="NAD(P)-binding Rossmann-fold domains"/>
    <property type="match status" value="1"/>
</dbReference>
<dbReference type="AlphaFoldDB" id="A0A220UP85"/>
<feature type="domain" description="Glycosyl hydrolase 109 C-terminal" evidence="8">
    <location>
        <begin position="192"/>
        <end position="362"/>
    </location>
</feature>
<evidence type="ECO:0000256" key="2">
    <source>
        <dbReference type="ARBA" id="ARBA00009329"/>
    </source>
</evidence>
<dbReference type="EMBL" id="CP022358">
    <property type="protein sequence ID" value="ASK69820.1"/>
    <property type="molecule type" value="Genomic_DNA"/>
</dbReference>
<evidence type="ECO:0000256" key="3">
    <source>
        <dbReference type="ARBA" id="ARBA00022729"/>
    </source>
</evidence>
<evidence type="ECO:0000259" key="8">
    <source>
        <dbReference type="Pfam" id="PF21252"/>
    </source>
</evidence>
<dbReference type="RefSeq" id="WP_011716495.1">
    <property type="nucleotide sequence ID" value="NZ_CP022358.1"/>
</dbReference>
<dbReference type="PANTHER" id="PTHR43818">
    <property type="entry name" value="BCDNA.GH03377"/>
    <property type="match status" value="1"/>
</dbReference>
<evidence type="ECO:0000313" key="9">
    <source>
        <dbReference type="EMBL" id="ASK69820.1"/>
    </source>
</evidence>
<feature type="domain" description="Gfo/Idh/MocA-like oxidoreductase N-terminal" evidence="7">
    <location>
        <begin position="55"/>
        <end position="181"/>
    </location>
</feature>
<keyword evidence="3" id="KW-0732">Signal</keyword>
<dbReference type="GO" id="GO:0016798">
    <property type="term" value="F:hydrolase activity, acting on glycosyl bonds"/>
    <property type="evidence" value="ECO:0007669"/>
    <property type="project" value="UniProtKB-KW"/>
</dbReference>
<evidence type="ECO:0000256" key="4">
    <source>
        <dbReference type="ARBA" id="ARBA00022801"/>
    </source>
</evidence>
<keyword evidence="10" id="KW-1185">Reference proteome</keyword>
<dbReference type="KEGG" id="sbj:CF168_13630"/>
<evidence type="ECO:0000256" key="5">
    <source>
        <dbReference type="ARBA" id="ARBA00023027"/>
    </source>
</evidence>
<reference evidence="9 10" key="1">
    <citation type="submission" date="2017-07" db="EMBL/GenBank/DDBJ databases">
        <title>Phenotypical and genomic characterization of a clinical isolate of Shewanella bicestrii sp. nov. producing an extended-spectrum beta-lactamase and a new oxacillinase variant.</title>
        <authorList>
            <person name="Jousset A.B."/>
            <person name="Bonnin R.A."/>
            <person name="Girlich D."/>
            <person name="Dabos L."/>
            <person name="Potron A."/>
            <person name="Dortet L."/>
            <person name="Glaser P."/>
            <person name="Naas T."/>
        </authorList>
    </citation>
    <scope>NUCLEOTIDE SEQUENCE [LARGE SCALE GENOMIC DNA]</scope>
    <source>
        <strain evidence="9 10">JAB-1</strain>
    </source>
</reference>
<protein>
    <submittedName>
        <fullName evidence="9">Glycosyl hydrolase family 109 protein 1</fullName>
    </submittedName>
</protein>
<dbReference type="Gene3D" id="3.30.360.10">
    <property type="entry name" value="Dihydrodipicolinate Reductase, domain 2"/>
    <property type="match status" value="1"/>
</dbReference>
<dbReference type="Pfam" id="PF21252">
    <property type="entry name" value="Glyco_hydro_109_C"/>
    <property type="match status" value="1"/>
</dbReference>